<evidence type="ECO:0000256" key="1">
    <source>
        <dbReference type="ARBA" id="ARBA00004141"/>
    </source>
</evidence>
<evidence type="ECO:0000313" key="8">
    <source>
        <dbReference type="EMBL" id="MBB6210957.1"/>
    </source>
</evidence>
<evidence type="ECO:0000256" key="3">
    <source>
        <dbReference type="ARBA" id="ARBA00022692"/>
    </source>
</evidence>
<evidence type="ECO:0000256" key="5">
    <source>
        <dbReference type="ARBA" id="ARBA00023136"/>
    </source>
</evidence>
<feature type="transmembrane region" description="Helical" evidence="6">
    <location>
        <begin position="187"/>
        <end position="206"/>
    </location>
</feature>
<dbReference type="InterPro" id="IPR000620">
    <property type="entry name" value="EamA_dom"/>
</dbReference>
<dbReference type="Proteomes" id="UP000544872">
    <property type="component" value="Unassembled WGS sequence"/>
</dbReference>
<proteinExistence type="inferred from homology"/>
<feature type="transmembrane region" description="Helical" evidence="6">
    <location>
        <begin position="77"/>
        <end position="94"/>
    </location>
</feature>
<comment type="similarity">
    <text evidence="2">Belongs to the drug/metabolite transporter (DMT) superfamily. 10 TMS drug/metabolite exporter (DME) (TC 2.A.7.3) family.</text>
</comment>
<dbReference type="Pfam" id="PF00892">
    <property type="entry name" value="EamA"/>
    <property type="match status" value="2"/>
</dbReference>
<feature type="transmembrane region" description="Helical" evidence="6">
    <location>
        <begin position="125"/>
        <end position="147"/>
    </location>
</feature>
<dbReference type="EMBL" id="JACIIX010000008">
    <property type="protein sequence ID" value="MBB6210957.1"/>
    <property type="molecule type" value="Genomic_DNA"/>
</dbReference>
<evidence type="ECO:0000313" key="9">
    <source>
        <dbReference type="Proteomes" id="UP000544872"/>
    </source>
</evidence>
<feature type="domain" description="EamA" evidence="7">
    <location>
        <begin position="10"/>
        <end position="141"/>
    </location>
</feature>
<dbReference type="SUPFAM" id="SSF103481">
    <property type="entry name" value="Multidrug resistance efflux transporter EmrE"/>
    <property type="match status" value="2"/>
</dbReference>
<feature type="transmembrane region" description="Helical" evidence="6">
    <location>
        <begin position="39"/>
        <end position="57"/>
    </location>
</feature>
<feature type="transmembrane region" description="Helical" evidence="6">
    <location>
        <begin position="270"/>
        <end position="290"/>
    </location>
</feature>
<dbReference type="AlphaFoldDB" id="A0A7W9ZHW9"/>
<dbReference type="RefSeq" id="WP_184263770.1">
    <property type="nucleotide sequence ID" value="NZ_JACIIX010000008.1"/>
</dbReference>
<reference evidence="8 9" key="1">
    <citation type="submission" date="2020-08" db="EMBL/GenBank/DDBJ databases">
        <title>Genomic Encyclopedia of Type Strains, Phase IV (KMG-IV): sequencing the most valuable type-strain genomes for metagenomic binning, comparative biology and taxonomic classification.</title>
        <authorList>
            <person name="Goeker M."/>
        </authorList>
    </citation>
    <scope>NUCLEOTIDE SEQUENCE [LARGE SCALE GENOMIC DNA]</scope>
    <source>
        <strain evidence="8 9">DSM 11590</strain>
    </source>
</reference>
<evidence type="ECO:0000256" key="6">
    <source>
        <dbReference type="SAM" id="Phobius"/>
    </source>
</evidence>
<gene>
    <name evidence="8" type="ORF">FHS48_002387</name>
</gene>
<accession>A0A7W9ZHW9</accession>
<feature type="domain" description="EamA" evidence="7">
    <location>
        <begin position="156"/>
        <end position="287"/>
    </location>
</feature>
<keyword evidence="4 6" id="KW-1133">Transmembrane helix</keyword>
<organism evidence="8 9">
    <name type="scientific">Novispirillum itersonii</name>
    <name type="common">Aquaspirillum itersonii</name>
    <dbReference type="NCBI Taxonomy" id="189"/>
    <lineage>
        <taxon>Bacteria</taxon>
        <taxon>Pseudomonadati</taxon>
        <taxon>Pseudomonadota</taxon>
        <taxon>Alphaproteobacteria</taxon>
        <taxon>Rhodospirillales</taxon>
        <taxon>Novispirillaceae</taxon>
        <taxon>Novispirillum</taxon>
    </lineage>
</organism>
<evidence type="ECO:0000256" key="2">
    <source>
        <dbReference type="ARBA" id="ARBA00009853"/>
    </source>
</evidence>
<evidence type="ECO:0000259" key="7">
    <source>
        <dbReference type="Pfam" id="PF00892"/>
    </source>
</evidence>
<keyword evidence="3 6" id="KW-0812">Transmembrane</keyword>
<sequence>MTATAYRDAIILKILSTLLFAVMSTCVRLSTVDVPTGQIVFFRSVFALLPLVVYLTIRGQFPSGLATRRPGTHALRSLFGCGAMFLAFTALAYLPQANATVLSFLSPLILMITGGLFLKEKPHPLVYAAGAIGFGGILLTVLPALQGPEIDRATLIGTAAGILGAAFTASAMSQLKRLTHTEQPGAIALYFTLTSSVLGAATWFLGDWVMPSLSTTILLVSVGLLGGAAQIAMTEAFARAPASVVAPLEYTSMLWALTLDALVFRLLPDPVAFGGVVLIVLSAILATVYGRRSR</sequence>
<comment type="subcellular location">
    <subcellularLocation>
        <location evidence="1">Membrane</location>
        <topology evidence="1">Multi-pass membrane protein</topology>
    </subcellularLocation>
</comment>
<dbReference type="PANTHER" id="PTHR22911:SF6">
    <property type="entry name" value="SOLUTE CARRIER FAMILY 35 MEMBER G1"/>
    <property type="match status" value="1"/>
</dbReference>
<feature type="transmembrane region" description="Helical" evidence="6">
    <location>
        <begin position="153"/>
        <end position="175"/>
    </location>
</feature>
<comment type="caution">
    <text evidence="8">The sequence shown here is derived from an EMBL/GenBank/DDBJ whole genome shotgun (WGS) entry which is preliminary data.</text>
</comment>
<feature type="transmembrane region" description="Helical" evidence="6">
    <location>
        <begin position="100"/>
        <end position="118"/>
    </location>
</feature>
<keyword evidence="9" id="KW-1185">Reference proteome</keyword>
<dbReference type="InterPro" id="IPR037185">
    <property type="entry name" value="EmrE-like"/>
</dbReference>
<feature type="transmembrane region" description="Helical" evidence="6">
    <location>
        <begin position="212"/>
        <end position="232"/>
    </location>
</feature>
<protein>
    <submittedName>
        <fullName evidence="8">Drug/metabolite transporter (DMT)-like permease</fullName>
    </submittedName>
</protein>
<keyword evidence="5 6" id="KW-0472">Membrane</keyword>
<evidence type="ECO:0000256" key="4">
    <source>
        <dbReference type="ARBA" id="ARBA00022989"/>
    </source>
</evidence>
<dbReference type="GO" id="GO:0016020">
    <property type="term" value="C:membrane"/>
    <property type="evidence" value="ECO:0007669"/>
    <property type="project" value="UniProtKB-SubCell"/>
</dbReference>
<dbReference type="PANTHER" id="PTHR22911">
    <property type="entry name" value="ACYL-MALONYL CONDENSING ENZYME-RELATED"/>
    <property type="match status" value="1"/>
</dbReference>
<name>A0A7W9ZHW9_NOVIT</name>